<reference evidence="1" key="1">
    <citation type="submission" date="2018-02" db="EMBL/GenBank/DDBJ databases">
        <title>Rhizophora mucronata_Transcriptome.</title>
        <authorList>
            <person name="Meera S.P."/>
            <person name="Sreeshan A."/>
            <person name="Augustine A."/>
        </authorList>
    </citation>
    <scope>NUCLEOTIDE SEQUENCE</scope>
    <source>
        <tissue evidence="1">Leaf</tissue>
    </source>
</reference>
<evidence type="ECO:0000313" key="1">
    <source>
        <dbReference type="EMBL" id="MBX37334.1"/>
    </source>
</evidence>
<dbReference type="EMBL" id="GGEC01056850">
    <property type="protein sequence ID" value="MBX37334.1"/>
    <property type="molecule type" value="Transcribed_RNA"/>
</dbReference>
<protein>
    <submittedName>
        <fullName evidence="1">Uncharacterized protein</fullName>
    </submittedName>
</protein>
<accession>A0A2P2N4C9</accession>
<name>A0A2P2N4C9_RHIMU</name>
<dbReference type="AlphaFoldDB" id="A0A2P2N4C9"/>
<proteinExistence type="predicted"/>
<organism evidence="1">
    <name type="scientific">Rhizophora mucronata</name>
    <name type="common">Asiatic mangrove</name>
    <dbReference type="NCBI Taxonomy" id="61149"/>
    <lineage>
        <taxon>Eukaryota</taxon>
        <taxon>Viridiplantae</taxon>
        <taxon>Streptophyta</taxon>
        <taxon>Embryophyta</taxon>
        <taxon>Tracheophyta</taxon>
        <taxon>Spermatophyta</taxon>
        <taxon>Magnoliopsida</taxon>
        <taxon>eudicotyledons</taxon>
        <taxon>Gunneridae</taxon>
        <taxon>Pentapetalae</taxon>
        <taxon>rosids</taxon>
        <taxon>fabids</taxon>
        <taxon>Malpighiales</taxon>
        <taxon>Rhizophoraceae</taxon>
        <taxon>Rhizophora</taxon>
    </lineage>
</organism>
<sequence>MKFVDKMEVEEVFSKIGEASLIAHNIISYSSLFLLLF</sequence>